<dbReference type="GeneID" id="114331209"/>
<dbReference type="SUPFAM" id="SSF51735">
    <property type="entry name" value="NAD(P)-binding Rossmann-fold domains"/>
    <property type="match status" value="1"/>
</dbReference>
<dbReference type="GO" id="GO:0006629">
    <property type="term" value="P:lipid metabolic process"/>
    <property type="evidence" value="ECO:0007669"/>
    <property type="project" value="UniProtKB-ARBA"/>
</dbReference>
<dbReference type="Gene3D" id="3.40.50.720">
    <property type="entry name" value="NAD(P)-binding Rossmann-like Domain"/>
    <property type="match status" value="1"/>
</dbReference>
<evidence type="ECO:0000313" key="5">
    <source>
        <dbReference type="RefSeq" id="XP_028136504.1"/>
    </source>
</evidence>
<dbReference type="InterPro" id="IPR036291">
    <property type="entry name" value="NAD(P)-bd_dom_sf"/>
</dbReference>
<evidence type="ECO:0000256" key="1">
    <source>
        <dbReference type="ARBA" id="ARBA00023002"/>
    </source>
</evidence>
<gene>
    <name evidence="5" type="primary">LOC114331209</name>
</gene>
<dbReference type="Proteomes" id="UP001652700">
    <property type="component" value="Unplaced"/>
</dbReference>
<dbReference type="RefSeq" id="XP_028136504.1">
    <property type="nucleotide sequence ID" value="XM_028280703.1"/>
</dbReference>
<dbReference type="Pfam" id="PF13561">
    <property type="entry name" value="adh_short_C2"/>
    <property type="match status" value="1"/>
</dbReference>
<dbReference type="PROSITE" id="PS00061">
    <property type="entry name" value="ADH_SHORT"/>
    <property type="match status" value="1"/>
</dbReference>
<dbReference type="PRINTS" id="PR00080">
    <property type="entry name" value="SDRFAMILY"/>
</dbReference>
<dbReference type="PANTHER" id="PTHR43975">
    <property type="entry name" value="ZGC:101858"/>
    <property type="match status" value="1"/>
</dbReference>
<evidence type="ECO:0000313" key="3">
    <source>
        <dbReference type="EnsemblMetazoa" id="XP_028136504.1"/>
    </source>
</evidence>
<dbReference type="SMART" id="SM00822">
    <property type="entry name" value="PKS_KR"/>
    <property type="match status" value="1"/>
</dbReference>
<organism evidence="5">
    <name type="scientific">Diabrotica virgifera virgifera</name>
    <name type="common">western corn rootworm</name>
    <dbReference type="NCBI Taxonomy" id="50390"/>
    <lineage>
        <taxon>Eukaryota</taxon>
        <taxon>Metazoa</taxon>
        <taxon>Ecdysozoa</taxon>
        <taxon>Arthropoda</taxon>
        <taxon>Hexapoda</taxon>
        <taxon>Insecta</taxon>
        <taxon>Pterygota</taxon>
        <taxon>Neoptera</taxon>
        <taxon>Endopterygota</taxon>
        <taxon>Coleoptera</taxon>
        <taxon>Polyphaga</taxon>
        <taxon>Cucujiformia</taxon>
        <taxon>Chrysomeloidea</taxon>
        <taxon>Chrysomelidae</taxon>
        <taxon>Galerucinae</taxon>
        <taxon>Diabroticina</taxon>
        <taxon>Diabroticites</taxon>
        <taxon>Diabrotica</taxon>
    </lineage>
</organism>
<dbReference type="FunFam" id="3.40.50.720:FF:000084">
    <property type="entry name" value="Short-chain dehydrogenase reductase"/>
    <property type="match status" value="1"/>
</dbReference>
<sequence length="258" mass="27563">MSISFKGKVVLVSGGSSGLGGATAKRFGRLGANVAIAHKNIPGDTIEEVVAEISKFSTPLVIECDLTDSKQIEHVVNQTVKHFGKIDVLVNAAGILQNGSIENTTLEMFDKVMNINVRAMFEMIRVCTPHLIKTQGAIVNISSVTGLRAFPGVLAYCISKSAVDQLTRCVALELASKQVRCNSVNPGVIDTILHKRSGLNDEQYKAFLEKSRLTHALGRAGTAEEVASGITFLASTDASFVTGNNFRIDGGRGIMCPR</sequence>
<dbReference type="GO" id="GO:0016491">
    <property type="term" value="F:oxidoreductase activity"/>
    <property type="evidence" value="ECO:0007669"/>
    <property type="project" value="UniProtKB-KW"/>
</dbReference>
<accession>A0A6P7FK42</accession>
<dbReference type="EnsemblMetazoa" id="XM_028280703.2">
    <property type="protein sequence ID" value="XP_028136504.1"/>
    <property type="gene ID" value="LOC114331209"/>
</dbReference>
<dbReference type="NCBIfam" id="NF005559">
    <property type="entry name" value="PRK07231.1"/>
    <property type="match status" value="1"/>
</dbReference>
<dbReference type="AlphaFoldDB" id="A0A6P7FK42"/>
<dbReference type="InParanoid" id="A0A6P7FK42"/>
<name>A0A6P7FK42_DIAVI</name>
<dbReference type="InterPro" id="IPR002347">
    <property type="entry name" value="SDR_fam"/>
</dbReference>
<reference evidence="3" key="2">
    <citation type="submission" date="2025-05" db="UniProtKB">
        <authorList>
            <consortium name="EnsemblMetazoa"/>
        </authorList>
    </citation>
    <scope>IDENTIFICATION</scope>
</reference>
<dbReference type="OrthoDB" id="47007at2759"/>
<dbReference type="InterPro" id="IPR057326">
    <property type="entry name" value="KR_dom"/>
</dbReference>
<keyword evidence="4" id="KW-1185">Reference proteome</keyword>
<reference evidence="5" key="1">
    <citation type="submission" date="2025-04" db="UniProtKB">
        <authorList>
            <consortium name="RefSeq"/>
        </authorList>
    </citation>
    <scope>IDENTIFICATION</scope>
    <source>
        <tissue evidence="5">Whole insect</tissue>
    </source>
</reference>
<dbReference type="PRINTS" id="PR00081">
    <property type="entry name" value="GDHRDH"/>
</dbReference>
<dbReference type="KEGG" id="dvv:114331209"/>
<evidence type="ECO:0000313" key="4">
    <source>
        <dbReference type="Proteomes" id="UP001652700"/>
    </source>
</evidence>
<keyword evidence="1" id="KW-0560">Oxidoreductase</keyword>
<evidence type="ECO:0000259" key="2">
    <source>
        <dbReference type="SMART" id="SM00822"/>
    </source>
</evidence>
<feature type="domain" description="Ketoreductase" evidence="2">
    <location>
        <begin position="8"/>
        <end position="192"/>
    </location>
</feature>
<dbReference type="InterPro" id="IPR020904">
    <property type="entry name" value="Sc_DH/Rdtase_CS"/>
</dbReference>
<protein>
    <submittedName>
        <fullName evidence="5">Uncharacterized protein LOC114331209</fullName>
    </submittedName>
</protein>
<dbReference type="PANTHER" id="PTHR43975:SF2">
    <property type="entry name" value="EG:BACR7A4.14 PROTEIN-RELATED"/>
    <property type="match status" value="1"/>
</dbReference>
<proteinExistence type="predicted"/>